<dbReference type="Gene3D" id="1.10.30.50">
    <property type="match status" value="1"/>
</dbReference>
<name>A0A0F9F2I8_9ZZZZ</name>
<gene>
    <name evidence="2" type="ORF">LCGC14_2295330</name>
</gene>
<sequence>MSIISLTERDSNGRFVKGFHPKTEFKKGNKGYWIGKKRKQKTKDRISETKKGTIPWNKGKNTICNTGKTHFKKGYIPWNKGLTSLINNKILSGEKHPNWKNGSTLLIKKTRNSLKYRQWRSDIFTRDDFTCQECNHRGGYLEAHHIKALAWIFELNDIKTDEQVMNCEEIWNINNGITLCGKCHNKLKNGRPVYIIGGG</sequence>
<comment type="caution">
    <text evidence="2">The sequence shown here is derived from an EMBL/GenBank/DDBJ whole genome shotgun (WGS) entry which is preliminary data.</text>
</comment>
<evidence type="ECO:0000313" key="2">
    <source>
        <dbReference type="EMBL" id="KKL51455.1"/>
    </source>
</evidence>
<proteinExistence type="predicted"/>
<organism evidence="2">
    <name type="scientific">marine sediment metagenome</name>
    <dbReference type="NCBI Taxonomy" id="412755"/>
    <lineage>
        <taxon>unclassified sequences</taxon>
        <taxon>metagenomes</taxon>
        <taxon>ecological metagenomes</taxon>
    </lineage>
</organism>
<accession>A0A0F9F2I8</accession>
<reference evidence="2" key="1">
    <citation type="journal article" date="2015" name="Nature">
        <title>Complex archaea that bridge the gap between prokaryotes and eukaryotes.</title>
        <authorList>
            <person name="Spang A."/>
            <person name="Saw J.H."/>
            <person name="Jorgensen S.L."/>
            <person name="Zaremba-Niedzwiedzka K."/>
            <person name="Martijn J."/>
            <person name="Lind A.E."/>
            <person name="van Eijk R."/>
            <person name="Schleper C."/>
            <person name="Guy L."/>
            <person name="Ettema T.J."/>
        </authorList>
    </citation>
    <scope>NUCLEOTIDE SEQUENCE</scope>
</reference>
<evidence type="ECO:0000259" key="1">
    <source>
        <dbReference type="Pfam" id="PF13391"/>
    </source>
</evidence>
<feature type="domain" description="HNH nuclease" evidence="1">
    <location>
        <begin position="134"/>
        <end position="188"/>
    </location>
</feature>
<protein>
    <recommendedName>
        <fullName evidence="1">HNH nuclease domain-containing protein</fullName>
    </recommendedName>
</protein>
<dbReference type="AlphaFoldDB" id="A0A0F9F2I8"/>
<dbReference type="EMBL" id="LAZR01032246">
    <property type="protein sequence ID" value="KKL51455.1"/>
    <property type="molecule type" value="Genomic_DNA"/>
</dbReference>
<dbReference type="InterPro" id="IPR003615">
    <property type="entry name" value="HNH_nuc"/>
</dbReference>
<dbReference type="Pfam" id="PF13391">
    <property type="entry name" value="HNH_2"/>
    <property type="match status" value="1"/>
</dbReference>